<dbReference type="Gene3D" id="3.90.79.10">
    <property type="entry name" value="Nucleoside Triphosphate Pyrophosphohydrolase"/>
    <property type="match status" value="1"/>
</dbReference>
<dbReference type="PANTHER" id="PTHR10885:SF0">
    <property type="entry name" value="ISOPENTENYL-DIPHOSPHATE DELTA-ISOMERASE"/>
    <property type="match status" value="1"/>
</dbReference>
<evidence type="ECO:0000256" key="3">
    <source>
        <dbReference type="ARBA" id="ARBA00022723"/>
    </source>
</evidence>
<gene>
    <name evidence="7" type="ORF">HKI87_03g23090</name>
</gene>
<proteinExistence type="predicted"/>
<feature type="domain" description="Nudix hydrolase" evidence="6">
    <location>
        <begin position="66"/>
        <end position="195"/>
    </location>
</feature>
<dbReference type="EMBL" id="CP151503">
    <property type="protein sequence ID" value="WZN60775.1"/>
    <property type="molecule type" value="Genomic_DNA"/>
</dbReference>
<dbReference type="PIRSF" id="PIRSF017340">
    <property type="entry name" value="Nudix_hydro"/>
    <property type="match status" value="1"/>
</dbReference>
<comment type="cofactor">
    <cofactor evidence="1">
        <name>Mg(2+)</name>
        <dbReference type="ChEBI" id="CHEBI:18420"/>
    </cofactor>
</comment>
<dbReference type="InterPro" id="IPR000086">
    <property type="entry name" value="NUDIX_hydrolase_dom"/>
</dbReference>
<evidence type="ECO:0000313" key="8">
    <source>
        <dbReference type="Proteomes" id="UP001472866"/>
    </source>
</evidence>
<dbReference type="GO" id="GO:0016817">
    <property type="term" value="F:hydrolase activity, acting on acid anhydrides"/>
    <property type="evidence" value="ECO:0007669"/>
    <property type="project" value="InterPro"/>
</dbReference>
<dbReference type="GO" id="GO:0046872">
    <property type="term" value="F:metal ion binding"/>
    <property type="evidence" value="ECO:0007669"/>
    <property type="project" value="UniProtKB-KW"/>
</dbReference>
<evidence type="ECO:0000256" key="5">
    <source>
        <dbReference type="ARBA" id="ARBA00022842"/>
    </source>
</evidence>
<dbReference type="Pfam" id="PF00293">
    <property type="entry name" value="NUDIX"/>
    <property type="match status" value="1"/>
</dbReference>
<dbReference type="PROSITE" id="PS51462">
    <property type="entry name" value="NUDIX"/>
    <property type="match status" value="1"/>
</dbReference>
<dbReference type="CDD" id="cd04697">
    <property type="entry name" value="NUDIX_Hydrolase"/>
    <property type="match status" value="1"/>
</dbReference>
<accession>A0AAX4P335</accession>
<evidence type="ECO:0000256" key="4">
    <source>
        <dbReference type="ARBA" id="ARBA00022801"/>
    </source>
</evidence>
<protein>
    <submittedName>
        <fullName evidence="7">NUDIX hydrolase</fullName>
    </submittedName>
</protein>
<dbReference type="AlphaFoldDB" id="A0AAX4P335"/>
<comment type="function">
    <text evidence="2">Catalyzes the 1,3-allylic rearrangement of the homoallylic substrate isopentenyl (IPP) to its highly electrophilic allylic isomer, dimethylallyl diphosphate (DMAPP).</text>
</comment>
<keyword evidence="5" id="KW-0460">Magnesium</keyword>
<evidence type="ECO:0000256" key="2">
    <source>
        <dbReference type="ARBA" id="ARBA00003951"/>
    </source>
</evidence>
<dbReference type="PANTHER" id="PTHR10885">
    <property type="entry name" value="ISOPENTENYL-DIPHOSPHATE DELTA-ISOMERASE"/>
    <property type="match status" value="1"/>
</dbReference>
<organism evidence="7 8">
    <name type="scientific">Chloropicon roscoffensis</name>
    <dbReference type="NCBI Taxonomy" id="1461544"/>
    <lineage>
        <taxon>Eukaryota</taxon>
        <taxon>Viridiplantae</taxon>
        <taxon>Chlorophyta</taxon>
        <taxon>Chloropicophyceae</taxon>
        <taxon>Chloropicales</taxon>
        <taxon>Chloropicaceae</taxon>
        <taxon>Chloropicon</taxon>
    </lineage>
</organism>
<keyword evidence="4 7" id="KW-0378">Hydrolase</keyword>
<evidence type="ECO:0000259" key="6">
    <source>
        <dbReference type="PROSITE" id="PS51462"/>
    </source>
</evidence>
<evidence type="ECO:0000256" key="1">
    <source>
        <dbReference type="ARBA" id="ARBA00001946"/>
    </source>
</evidence>
<dbReference type="InterPro" id="IPR024195">
    <property type="entry name" value="NUDIX_hydrolase_YfcD_pred"/>
</dbReference>
<dbReference type="InterPro" id="IPR015797">
    <property type="entry name" value="NUDIX_hydrolase-like_dom_sf"/>
</dbReference>
<keyword evidence="3" id="KW-0479">Metal-binding</keyword>
<name>A0AAX4P335_9CHLO</name>
<dbReference type="Proteomes" id="UP001472866">
    <property type="component" value="Chromosome 03"/>
</dbReference>
<sequence length="203" mass="22251">MGRVLAGLTRAGHRAARRLVSSESGRMDAATKNAVQKPGELVTVVNERNEECGSPATRAEVRAKNLIHRCSYVVIRNGAGEFFVQKRVAFKETYPSMYDPAPGGVVGLESYEENAKREIEEEMGVPSSVALRRHFDFFHEDAKVSRVFGRVFSARFDGPFELQESEVESASFMSAEEVEALIADGKVCPDSAAAFARFRAIGG</sequence>
<dbReference type="SUPFAM" id="SSF55811">
    <property type="entry name" value="Nudix"/>
    <property type="match status" value="1"/>
</dbReference>
<evidence type="ECO:0000313" key="7">
    <source>
        <dbReference type="EMBL" id="WZN60775.1"/>
    </source>
</evidence>
<keyword evidence="8" id="KW-1185">Reference proteome</keyword>
<reference evidence="7 8" key="1">
    <citation type="submission" date="2024-03" db="EMBL/GenBank/DDBJ databases">
        <title>Complete genome sequence of the green alga Chloropicon roscoffensis RCC1871.</title>
        <authorList>
            <person name="Lemieux C."/>
            <person name="Pombert J.-F."/>
            <person name="Otis C."/>
            <person name="Turmel M."/>
        </authorList>
    </citation>
    <scope>NUCLEOTIDE SEQUENCE [LARGE SCALE GENOMIC DNA]</scope>
    <source>
        <strain evidence="7 8">RCC1871</strain>
    </source>
</reference>